<dbReference type="Proteomes" id="UP001466331">
    <property type="component" value="Unassembled WGS sequence"/>
</dbReference>
<dbReference type="NCBIfam" id="NF005174">
    <property type="entry name" value="PRK06649.1"/>
    <property type="match status" value="1"/>
</dbReference>
<dbReference type="SUPFAM" id="SSF81333">
    <property type="entry name" value="F1F0 ATP synthase subunit C"/>
    <property type="match status" value="1"/>
</dbReference>
<dbReference type="InterPro" id="IPR035921">
    <property type="entry name" value="F/V-ATP_Csub_sf"/>
</dbReference>
<evidence type="ECO:0000256" key="2">
    <source>
        <dbReference type="ARBA" id="ARBA00022692"/>
    </source>
</evidence>
<feature type="transmembrane region" description="Helical" evidence="5">
    <location>
        <begin position="120"/>
        <end position="141"/>
    </location>
</feature>
<evidence type="ECO:0000313" key="8">
    <source>
        <dbReference type="Proteomes" id="UP001466331"/>
    </source>
</evidence>
<accession>A0ABU9UAM5</accession>
<feature type="domain" description="V-ATPase proteolipid subunit C-like" evidence="6">
    <location>
        <begin position="82"/>
        <end position="140"/>
    </location>
</feature>
<sequence>MNLGLIGIGAALGLAAAGSALGIGTAGMAAIGAMKKCYAQNKPAPFILIAFVGAPLTQTIYGYLLMGNLLNKQSTLDPWLMIGLGLFGGLAMGFSAWLQGKAGAAASDSLAETGKGTGNYLMIIGLVETVAVFVLVFMMTING</sequence>
<proteinExistence type="predicted"/>
<evidence type="ECO:0000256" key="4">
    <source>
        <dbReference type="ARBA" id="ARBA00023136"/>
    </source>
</evidence>
<evidence type="ECO:0000256" key="1">
    <source>
        <dbReference type="ARBA" id="ARBA00004141"/>
    </source>
</evidence>
<name>A0ABU9UAM5_9SPIR</name>
<organism evidence="7 8">
    <name type="scientific">Rarispira pelagica</name>
    <dbReference type="NCBI Taxonomy" id="3141764"/>
    <lineage>
        <taxon>Bacteria</taxon>
        <taxon>Pseudomonadati</taxon>
        <taxon>Spirochaetota</taxon>
        <taxon>Spirochaetia</taxon>
        <taxon>Winmispirales</taxon>
        <taxon>Winmispiraceae</taxon>
        <taxon>Rarispira</taxon>
    </lineage>
</organism>
<dbReference type="EMBL" id="JBCHKQ010000002">
    <property type="protein sequence ID" value="MEM5947709.1"/>
    <property type="molecule type" value="Genomic_DNA"/>
</dbReference>
<comment type="caution">
    <text evidence="7">The sequence shown here is derived from an EMBL/GenBank/DDBJ whole genome shotgun (WGS) entry which is preliminary data.</text>
</comment>
<keyword evidence="4 5" id="KW-0472">Membrane</keyword>
<keyword evidence="8" id="KW-1185">Reference proteome</keyword>
<dbReference type="Pfam" id="PF00137">
    <property type="entry name" value="ATP-synt_C"/>
    <property type="match status" value="1"/>
</dbReference>
<protein>
    <submittedName>
        <fullName evidence="7">V-type ATP synthase subunit K</fullName>
    </submittedName>
</protein>
<dbReference type="InterPro" id="IPR002379">
    <property type="entry name" value="ATPase_proteolipid_c-like_dom"/>
</dbReference>
<evidence type="ECO:0000256" key="5">
    <source>
        <dbReference type="SAM" id="Phobius"/>
    </source>
</evidence>
<comment type="subcellular location">
    <subcellularLocation>
        <location evidence="1">Membrane</location>
        <topology evidence="1">Multi-pass membrane protein</topology>
    </subcellularLocation>
</comment>
<evidence type="ECO:0000259" key="6">
    <source>
        <dbReference type="Pfam" id="PF00137"/>
    </source>
</evidence>
<dbReference type="RefSeq" id="WP_420069160.1">
    <property type="nucleotide sequence ID" value="NZ_JBCHKQ010000002.1"/>
</dbReference>
<evidence type="ECO:0000313" key="7">
    <source>
        <dbReference type="EMBL" id="MEM5947709.1"/>
    </source>
</evidence>
<dbReference type="Gene3D" id="1.20.120.610">
    <property type="entry name" value="lithium bound rotor ring of v- atpase"/>
    <property type="match status" value="1"/>
</dbReference>
<evidence type="ECO:0000256" key="3">
    <source>
        <dbReference type="ARBA" id="ARBA00022989"/>
    </source>
</evidence>
<keyword evidence="3 5" id="KW-1133">Transmembrane helix</keyword>
<feature type="transmembrane region" description="Helical" evidence="5">
    <location>
        <begin position="46"/>
        <end position="66"/>
    </location>
</feature>
<feature type="transmembrane region" description="Helical" evidence="5">
    <location>
        <begin position="78"/>
        <end position="100"/>
    </location>
</feature>
<gene>
    <name evidence="7" type="ORF">WKV44_04040</name>
</gene>
<reference evidence="7 8" key="1">
    <citation type="submission" date="2024-03" db="EMBL/GenBank/DDBJ databases">
        <title>Ignisphaera cupida sp. nov., a hyperthermophilic hydrolytic archaeon from a hot spring of Kamchatka, and proposal of Ignisphaeraceae fam. nov.</title>
        <authorList>
            <person name="Podosokorskaya O.A."/>
            <person name="Elcheninov A.G."/>
            <person name="Maltseva A.I."/>
            <person name="Zayulina K.S."/>
            <person name="Novikov A."/>
            <person name="Merkel A.Y."/>
        </authorList>
    </citation>
    <scope>NUCLEOTIDE SEQUENCE [LARGE SCALE GENOMIC DNA]</scope>
    <source>
        <strain evidence="7 8">38H-sp</strain>
    </source>
</reference>
<keyword evidence="2 5" id="KW-0812">Transmembrane</keyword>